<gene>
    <name evidence="2" type="ORF">GXP67_22285</name>
</gene>
<feature type="transmembrane region" description="Helical" evidence="1">
    <location>
        <begin position="95"/>
        <end position="113"/>
    </location>
</feature>
<feature type="transmembrane region" description="Helical" evidence="1">
    <location>
        <begin position="61"/>
        <end position="83"/>
    </location>
</feature>
<dbReference type="EMBL" id="CP048222">
    <property type="protein sequence ID" value="QHT69173.1"/>
    <property type="molecule type" value="Genomic_DNA"/>
</dbReference>
<proteinExistence type="predicted"/>
<accession>A0A6C0GNG8</accession>
<name>A0A6C0GNG8_9BACT</name>
<sequence length="122" mass="13869">MEETARLAQIGITTNKQLVSMYAGLILFQRMSSDILSSGLASILSGVIIERILKKAKRRHLFLNTAILILSTIFFSMVCSLLFYQATWMETVLDLIMVFLLFPFMLIPISLYCSKLKNIITK</sequence>
<keyword evidence="1" id="KW-0472">Membrane</keyword>
<evidence type="ECO:0000256" key="1">
    <source>
        <dbReference type="SAM" id="Phobius"/>
    </source>
</evidence>
<dbReference type="RefSeq" id="WP_162445164.1">
    <property type="nucleotide sequence ID" value="NZ_CP048222.1"/>
</dbReference>
<dbReference type="Proteomes" id="UP000480178">
    <property type="component" value="Chromosome"/>
</dbReference>
<reference evidence="2 3" key="1">
    <citation type="submission" date="2020-01" db="EMBL/GenBank/DDBJ databases">
        <authorList>
            <person name="Kim M.K."/>
        </authorList>
    </citation>
    <scope>NUCLEOTIDE SEQUENCE [LARGE SCALE GENOMIC DNA]</scope>
    <source>
        <strain evidence="2 3">172606-1</strain>
    </source>
</reference>
<protein>
    <submittedName>
        <fullName evidence="2">Uncharacterized protein</fullName>
    </submittedName>
</protein>
<dbReference type="AlphaFoldDB" id="A0A6C0GNG8"/>
<keyword evidence="1" id="KW-1133">Transmembrane helix</keyword>
<keyword evidence="3" id="KW-1185">Reference proteome</keyword>
<evidence type="ECO:0000313" key="3">
    <source>
        <dbReference type="Proteomes" id="UP000480178"/>
    </source>
</evidence>
<organism evidence="2 3">
    <name type="scientific">Rhodocytophaga rosea</name>
    <dbReference type="NCBI Taxonomy" id="2704465"/>
    <lineage>
        <taxon>Bacteria</taxon>
        <taxon>Pseudomonadati</taxon>
        <taxon>Bacteroidota</taxon>
        <taxon>Cytophagia</taxon>
        <taxon>Cytophagales</taxon>
        <taxon>Rhodocytophagaceae</taxon>
        <taxon>Rhodocytophaga</taxon>
    </lineage>
</organism>
<evidence type="ECO:0000313" key="2">
    <source>
        <dbReference type="EMBL" id="QHT69173.1"/>
    </source>
</evidence>
<dbReference type="KEGG" id="rhoz:GXP67_22285"/>
<keyword evidence="1" id="KW-0812">Transmembrane</keyword>